<comment type="caution">
    <text evidence="1">The sequence shown here is derived from an EMBL/GenBank/DDBJ whole genome shotgun (WGS) entry which is preliminary data.</text>
</comment>
<dbReference type="RefSeq" id="WP_195552011.1">
    <property type="nucleotide sequence ID" value="NZ_JADMNX010000009.1"/>
</dbReference>
<evidence type="ECO:0000313" key="1">
    <source>
        <dbReference type="EMBL" id="MDB8742811.1"/>
    </source>
</evidence>
<proteinExistence type="predicted"/>
<reference evidence="1" key="1">
    <citation type="submission" date="2023-01" db="EMBL/GenBank/DDBJ databases">
        <title>Human gut microbiome strain richness.</title>
        <authorList>
            <person name="Chen-Liaw A."/>
        </authorList>
    </citation>
    <scope>NUCLEOTIDE SEQUENCE</scope>
    <source>
        <strain evidence="1">D59st1_B8_D59t2_181005</strain>
    </source>
</reference>
<organism evidence="1 2">
    <name type="scientific">Ruminococcus bicirculans</name>
    <name type="common">ex Wegman et al. 2014</name>
    <dbReference type="NCBI Taxonomy" id="1160721"/>
    <lineage>
        <taxon>Bacteria</taxon>
        <taxon>Bacillati</taxon>
        <taxon>Bacillota</taxon>
        <taxon>Clostridia</taxon>
        <taxon>Eubacteriales</taxon>
        <taxon>Oscillospiraceae</taxon>
        <taxon>Ruminococcus</taxon>
    </lineage>
</organism>
<protein>
    <submittedName>
        <fullName evidence="1">Uncharacterized protein</fullName>
    </submittedName>
</protein>
<dbReference type="Proteomes" id="UP001211421">
    <property type="component" value="Unassembled WGS sequence"/>
</dbReference>
<evidence type="ECO:0000313" key="2">
    <source>
        <dbReference type="Proteomes" id="UP001211421"/>
    </source>
</evidence>
<gene>
    <name evidence="1" type="ORF">PNV70_12140</name>
</gene>
<sequence>MKEIKVKLTFTEEILGTANATTTIHDEYIASKAPDAKSREEEIAALGVAEVIEKSMTVFPTLEDGTPFLWDYQVKGFFKDACGVLKKVSGTASSKIKAYKKEIDGLIFVEERKIPYEFNGGMGECQRPLRASTPQGERVALAHSETVPAGATVEFTIQILKDDMETAVREWLDYGRLRGIGQWRNSGKGRFEWEEEEC</sequence>
<dbReference type="EMBL" id="JAQMLS010000009">
    <property type="protein sequence ID" value="MDB8742811.1"/>
    <property type="molecule type" value="Genomic_DNA"/>
</dbReference>
<name>A0AAW6E1I6_9FIRM</name>
<accession>A0AAW6E1I6</accession>
<dbReference type="AlphaFoldDB" id="A0AAW6E1I6"/>